<feature type="domain" description="Glycosyltransferase subfamily 4-like N-terminal" evidence="3">
    <location>
        <begin position="16"/>
        <end position="177"/>
    </location>
</feature>
<dbReference type="PANTHER" id="PTHR46401">
    <property type="entry name" value="GLYCOSYLTRANSFERASE WBBK-RELATED"/>
    <property type="match status" value="1"/>
</dbReference>
<dbReference type="Gene3D" id="3.40.50.2000">
    <property type="entry name" value="Glycogen Phosphorylase B"/>
    <property type="match status" value="2"/>
</dbReference>
<evidence type="ECO:0000259" key="3">
    <source>
        <dbReference type="Pfam" id="PF13439"/>
    </source>
</evidence>
<accession>A0A1H4NGU7</accession>
<evidence type="ECO:0000313" key="4">
    <source>
        <dbReference type="EMBL" id="SEB94125.1"/>
    </source>
</evidence>
<dbReference type="EMBL" id="FNSD01000001">
    <property type="protein sequence ID" value="SEB94125.1"/>
    <property type="molecule type" value="Genomic_DNA"/>
</dbReference>
<dbReference type="CDD" id="cd03809">
    <property type="entry name" value="GT4_MtfB-like"/>
    <property type="match status" value="1"/>
</dbReference>
<dbReference type="InterPro" id="IPR001296">
    <property type="entry name" value="Glyco_trans_1"/>
</dbReference>
<dbReference type="AlphaFoldDB" id="A0A1H4NGU7"/>
<dbReference type="GO" id="GO:0009103">
    <property type="term" value="P:lipopolysaccharide biosynthetic process"/>
    <property type="evidence" value="ECO:0007669"/>
    <property type="project" value="TreeGrafter"/>
</dbReference>
<protein>
    <submittedName>
        <fullName evidence="4">Glycosyltransferase involved in cell wall bisynthesis</fullName>
    </submittedName>
</protein>
<feature type="domain" description="Glycosyl transferase family 1" evidence="2">
    <location>
        <begin position="192"/>
        <end position="341"/>
    </location>
</feature>
<reference evidence="4 5" key="1">
    <citation type="submission" date="2016-10" db="EMBL/GenBank/DDBJ databases">
        <authorList>
            <person name="de Groot N.N."/>
        </authorList>
    </citation>
    <scope>NUCLEOTIDE SEQUENCE [LARGE SCALE GENOMIC DNA]</scope>
    <source>
        <strain evidence="4 5">AB35.6</strain>
    </source>
</reference>
<keyword evidence="1 4" id="KW-0808">Transferase</keyword>
<name>A0A1H4NGU7_9BACT</name>
<evidence type="ECO:0000256" key="1">
    <source>
        <dbReference type="ARBA" id="ARBA00022679"/>
    </source>
</evidence>
<dbReference type="SUPFAM" id="SSF53756">
    <property type="entry name" value="UDP-Glycosyltransferase/glycogen phosphorylase"/>
    <property type="match status" value="1"/>
</dbReference>
<organism evidence="4 5">
    <name type="scientific">Terriglobus roseus</name>
    <dbReference type="NCBI Taxonomy" id="392734"/>
    <lineage>
        <taxon>Bacteria</taxon>
        <taxon>Pseudomonadati</taxon>
        <taxon>Acidobacteriota</taxon>
        <taxon>Terriglobia</taxon>
        <taxon>Terriglobales</taxon>
        <taxon>Acidobacteriaceae</taxon>
        <taxon>Terriglobus</taxon>
    </lineage>
</organism>
<sequence length="372" mass="41117">MRILYDHQAFTLQNTGGITLYFYELLKYLRTVQGVETTTLLGYSSTKWPLQSQTAPPNRLVHWGPRPVASGMATFVLNELLLNPLVVVSGQFDVYHNTLYRFMPGARATARVATHHDCVHERFPELFPDSGRIVRTKARMFHEADLILCVSSSSRDDLLHFYDVDPARTLVVHNGVSPPQRTSSGAGALLKVARRPFLLYVGIRASYKNFDGLLTAFARSGLHRHFDLLALGGGPLNAAEQAQIALLGLSEQVISIPYAPPDLLAEAYAQATLFVYPSLYEGFGIPPLEAMASETPALVARSPATTEVCGNAAIFFEPQDKADFAAKLIAAVEDEPLRRQHVDAGLALIPRYKWTRTAEQTLAAYRSLFSTR</sequence>
<dbReference type="OrthoDB" id="9797829at2"/>
<dbReference type="Pfam" id="PF00534">
    <property type="entry name" value="Glycos_transf_1"/>
    <property type="match status" value="1"/>
</dbReference>
<dbReference type="InterPro" id="IPR028098">
    <property type="entry name" value="Glyco_trans_4-like_N"/>
</dbReference>
<dbReference type="Pfam" id="PF13439">
    <property type="entry name" value="Glyco_transf_4"/>
    <property type="match status" value="1"/>
</dbReference>
<dbReference type="RefSeq" id="WP_074654055.1">
    <property type="nucleotide sequence ID" value="NZ_FNSD01000001.1"/>
</dbReference>
<dbReference type="Proteomes" id="UP000182409">
    <property type="component" value="Unassembled WGS sequence"/>
</dbReference>
<evidence type="ECO:0000313" key="5">
    <source>
        <dbReference type="Proteomes" id="UP000182409"/>
    </source>
</evidence>
<evidence type="ECO:0000259" key="2">
    <source>
        <dbReference type="Pfam" id="PF00534"/>
    </source>
</evidence>
<dbReference type="PANTHER" id="PTHR46401:SF2">
    <property type="entry name" value="GLYCOSYLTRANSFERASE WBBK-RELATED"/>
    <property type="match status" value="1"/>
</dbReference>
<proteinExistence type="predicted"/>
<dbReference type="GO" id="GO:0016757">
    <property type="term" value="F:glycosyltransferase activity"/>
    <property type="evidence" value="ECO:0007669"/>
    <property type="project" value="InterPro"/>
</dbReference>
<gene>
    <name evidence="4" type="ORF">SAMN05443244_2239</name>
</gene>